<accession>A0A9P3LCU1</accession>
<evidence type="ECO:0000313" key="3">
    <source>
        <dbReference type="Proteomes" id="UP000703269"/>
    </source>
</evidence>
<proteinExistence type="predicted"/>
<evidence type="ECO:0000256" key="1">
    <source>
        <dbReference type="SAM" id="MobiDB-lite"/>
    </source>
</evidence>
<organism evidence="2 3">
    <name type="scientific">Phanerochaete sordida</name>
    <dbReference type="NCBI Taxonomy" id="48140"/>
    <lineage>
        <taxon>Eukaryota</taxon>
        <taxon>Fungi</taxon>
        <taxon>Dikarya</taxon>
        <taxon>Basidiomycota</taxon>
        <taxon>Agaricomycotina</taxon>
        <taxon>Agaricomycetes</taxon>
        <taxon>Polyporales</taxon>
        <taxon>Phanerochaetaceae</taxon>
        <taxon>Phanerochaete</taxon>
    </lineage>
</organism>
<feature type="compositionally biased region" description="Basic and acidic residues" evidence="1">
    <location>
        <begin position="132"/>
        <end position="147"/>
    </location>
</feature>
<sequence>MPPRREYEFWYDYGATPQKSVPCDLCSTSLPLPKMQDHMISAHLIVHDGVPHCPYARAPWHCRSTPPAHADMALGLCALRLDVACHLGVVRWACRHREPRADGADDVRRRCDFVTRDLDEIVWHLDAHEVRDASGEDTERGEPEGRAMQDTVQRAGATDCGSDIQIVERCTPRTDPTPALPPILRVADEGCAQNARPLLALGDPQVGSEGGAFAIDGRLQGLAALHSPALARTPMRRDAFTEYASQDAFHFDAVGGPLSSAAYEPPVQLGATGLSLHSVVERLRCASLQAQSSGIRKTARTSQGEA</sequence>
<comment type="caution">
    <text evidence="2">The sequence shown here is derived from an EMBL/GenBank/DDBJ whole genome shotgun (WGS) entry which is preliminary data.</text>
</comment>
<name>A0A9P3LCU1_9APHY</name>
<gene>
    <name evidence="2" type="ORF">PsYK624_067080</name>
</gene>
<protein>
    <submittedName>
        <fullName evidence="2">Uncharacterized protein</fullName>
    </submittedName>
</protein>
<dbReference type="AlphaFoldDB" id="A0A9P3LCU1"/>
<dbReference type="EMBL" id="BPQB01000017">
    <property type="protein sequence ID" value="GJE90565.1"/>
    <property type="molecule type" value="Genomic_DNA"/>
</dbReference>
<reference evidence="2 3" key="1">
    <citation type="submission" date="2021-08" db="EMBL/GenBank/DDBJ databases">
        <title>Draft Genome Sequence of Phanerochaete sordida strain YK-624.</title>
        <authorList>
            <person name="Mori T."/>
            <person name="Dohra H."/>
            <person name="Suzuki T."/>
            <person name="Kawagishi H."/>
            <person name="Hirai H."/>
        </authorList>
    </citation>
    <scope>NUCLEOTIDE SEQUENCE [LARGE SCALE GENOMIC DNA]</scope>
    <source>
        <strain evidence="2 3">YK-624</strain>
    </source>
</reference>
<feature type="region of interest" description="Disordered" evidence="1">
    <location>
        <begin position="132"/>
        <end position="154"/>
    </location>
</feature>
<evidence type="ECO:0000313" key="2">
    <source>
        <dbReference type="EMBL" id="GJE90565.1"/>
    </source>
</evidence>
<keyword evidence="3" id="KW-1185">Reference proteome</keyword>
<dbReference type="Proteomes" id="UP000703269">
    <property type="component" value="Unassembled WGS sequence"/>
</dbReference>